<feature type="region of interest" description="Disordered" evidence="5">
    <location>
        <begin position="1"/>
        <end position="38"/>
    </location>
</feature>
<evidence type="ECO:0000256" key="3">
    <source>
        <dbReference type="ARBA" id="ARBA00022723"/>
    </source>
</evidence>
<dbReference type="InterPro" id="IPR005066">
    <property type="entry name" value="MoCF_OxRdtse_dimer"/>
</dbReference>
<proteinExistence type="predicted"/>
<sequence length="393" mass="43148">MKKTAVRSGRPAGQARQGQARPAQEKAPSPHPAEPSSGLITEDELLLASRNHAMPLEMLRWYATPAGMHYLVIHWDVPAVDPETWSLRLHGAVHRELQLRLGDLRAREARTLDVTMECAGNGRSLLKPRPVSQPWVLGGVSNAVWTGTPLSGLLAEAGLEPGAVELVFTGEDRGFQGGVEQAYARSLPVEVAASDDVLLAYEMNGQPLMPQHGFPLRLLVPGWYGMTSVKWLRSIEAVTTPFEGFQQSVAYRFQQDAEDSGTRVSRIRVRALMVPPGEADFATRRRVLAAGPTVLEGRAWSGHGAVTAVSVGIDGAWFRAHLEPAVDRYAWRRWTFPWVASEGTHELMCRAEDTAGNIQPLEQEWNYQGMGNNAVQRIEVTVRPSLADGTAFP</sequence>
<evidence type="ECO:0000256" key="5">
    <source>
        <dbReference type="SAM" id="MobiDB-lite"/>
    </source>
</evidence>
<protein>
    <recommendedName>
        <fullName evidence="10">Sulfite oxidase</fullName>
    </recommendedName>
</protein>
<dbReference type="Pfam" id="PF00174">
    <property type="entry name" value="Oxidored_molyb"/>
    <property type="match status" value="1"/>
</dbReference>
<evidence type="ECO:0008006" key="10">
    <source>
        <dbReference type="Google" id="ProtNLM"/>
    </source>
</evidence>
<evidence type="ECO:0000313" key="9">
    <source>
        <dbReference type="Proteomes" id="UP001209654"/>
    </source>
</evidence>
<dbReference type="Pfam" id="PF03404">
    <property type="entry name" value="Mo-co_dimer"/>
    <property type="match status" value="1"/>
</dbReference>
<dbReference type="InterPro" id="IPR014756">
    <property type="entry name" value="Ig_E-set"/>
</dbReference>
<dbReference type="RefSeq" id="WP_264795201.1">
    <property type="nucleotide sequence ID" value="NZ_BRVS01000005.1"/>
</dbReference>
<dbReference type="InterPro" id="IPR036374">
    <property type="entry name" value="OxRdtase_Mopterin-bd_sf"/>
</dbReference>
<keyword evidence="2" id="KW-0500">Molybdenum</keyword>
<gene>
    <name evidence="8" type="ORF">AHIS1636_15140</name>
</gene>
<evidence type="ECO:0000259" key="7">
    <source>
        <dbReference type="Pfam" id="PF03404"/>
    </source>
</evidence>
<dbReference type="Gene3D" id="3.90.420.10">
    <property type="entry name" value="Oxidoreductase, molybdopterin-binding domain"/>
    <property type="match status" value="1"/>
</dbReference>
<dbReference type="InterPro" id="IPR000572">
    <property type="entry name" value="OxRdtase_Mopterin-bd_dom"/>
</dbReference>
<evidence type="ECO:0000256" key="1">
    <source>
        <dbReference type="ARBA" id="ARBA00001924"/>
    </source>
</evidence>
<dbReference type="Proteomes" id="UP001209654">
    <property type="component" value="Unassembled WGS sequence"/>
</dbReference>
<keyword evidence="3" id="KW-0479">Metal-binding</keyword>
<dbReference type="Gene3D" id="2.60.40.650">
    <property type="match status" value="1"/>
</dbReference>
<dbReference type="PANTHER" id="PTHR19372">
    <property type="entry name" value="SULFITE REDUCTASE"/>
    <property type="match status" value="1"/>
</dbReference>
<evidence type="ECO:0000256" key="4">
    <source>
        <dbReference type="ARBA" id="ARBA00023002"/>
    </source>
</evidence>
<dbReference type="EMBL" id="BRVS01000005">
    <property type="protein sequence ID" value="GLB67075.1"/>
    <property type="molecule type" value="Genomic_DNA"/>
</dbReference>
<name>A0ABQ5MTI3_9MICC</name>
<dbReference type="InterPro" id="IPR008335">
    <property type="entry name" value="Mopterin_OxRdtase_euk"/>
</dbReference>
<organism evidence="8 9">
    <name type="scientific">Arthrobacter mangrovi</name>
    <dbReference type="NCBI Taxonomy" id="2966350"/>
    <lineage>
        <taxon>Bacteria</taxon>
        <taxon>Bacillati</taxon>
        <taxon>Actinomycetota</taxon>
        <taxon>Actinomycetes</taxon>
        <taxon>Micrococcales</taxon>
        <taxon>Micrococcaceae</taxon>
        <taxon>Arthrobacter</taxon>
    </lineage>
</organism>
<accession>A0ABQ5MTI3</accession>
<feature type="compositionally biased region" description="Low complexity" evidence="5">
    <location>
        <begin position="9"/>
        <end position="22"/>
    </location>
</feature>
<comment type="caution">
    <text evidence="8">The sequence shown here is derived from an EMBL/GenBank/DDBJ whole genome shotgun (WGS) entry which is preliminary data.</text>
</comment>
<feature type="domain" description="Oxidoreductase molybdopterin-binding" evidence="6">
    <location>
        <begin position="74"/>
        <end position="245"/>
    </location>
</feature>
<keyword evidence="4" id="KW-0560">Oxidoreductase</keyword>
<dbReference type="PRINTS" id="PR00407">
    <property type="entry name" value="EUMOPTERIN"/>
</dbReference>
<comment type="cofactor">
    <cofactor evidence="1">
        <name>Mo-molybdopterin</name>
        <dbReference type="ChEBI" id="CHEBI:71302"/>
    </cofactor>
</comment>
<dbReference type="SUPFAM" id="SSF81296">
    <property type="entry name" value="E set domains"/>
    <property type="match status" value="1"/>
</dbReference>
<dbReference type="CDD" id="cd02110">
    <property type="entry name" value="SO_family_Moco_dimer"/>
    <property type="match status" value="1"/>
</dbReference>
<evidence type="ECO:0000259" key="6">
    <source>
        <dbReference type="Pfam" id="PF00174"/>
    </source>
</evidence>
<reference evidence="8 9" key="1">
    <citation type="journal article" date="2023" name="Int. J. Syst. Evol. Microbiol.">
        <title>Arthrobacter mangrovi sp. nov., an actinobacterium isolated from the rhizosphere of a mangrove.</title>
        <authorList>
            <person name="Hamada M."/>
            <person name="Saitou S."/>
            <person name="Enomoto N."/>
            <person name="Nanri K."/>
            <person name="Hidaka K."/>
            <person name="Miura T."/>
            <person name="Tamura T."/>
        </authorList>
    </citation>
    <scope>NUCLEOTIDE SEQUENCE [LARGE SCALE GENOMIC DNA]</scope>
    <source>
        <strain evidence="8 9">NBRC 112813</strain>
    </source>
</reference>
<dbReference type="PANTHER" id="PTHR19372:SF7">
    <property type="entry name" value="SULFITE OXIDASE, MITOCHONDRIAL"/>
    <property type="match status" value="1"/>
</dbReference>
<feature type="domain" description="Moybdenum cofactor oxidoreductase dimerisation" evidence="7">
    <location>
        <begin position="287"/>
        <end position="382"/>
    </location>
</feature>
<evidence type="ECO:0000256" key="2">
    <source>
        <dbReference type="ARBA" id="ARBA00022505"/>
    </source>
</evidence>
<dbReference type="SUPFAM" id="SSF56524">
    <property type="entry name" value="Oxidoreductase molybdopterin-binding domain"/>
    <property type="match status" value="1"/>
</dbReference>
<evidence type="ECO:0000313" key="8">
    <source>
        <dbReference type="EMBL" id="GLB67075.1"/>
    </source>
</evidence>
<keyword evidence="9" id="KW-1185">Reference proteome</keyword>